<dbReference type="Gramene" id="TraesNOR5B03G03019800.1">
    <property type="protein sequence ID" value="TraesNOR5B03G03019800.1.CDS1"/>
    <property type="gene ID" value="TraesNOR5B03G03019800"/>
</dbReference>
<dbReference type="OrthoDB" id="6496053at2759"/>
<evidence type="ECO:0000313" key="5">
    <source>
        <dbReference type="EnsemblPlants" id="TraesCS5B02G472700.1.cds1"/>
    </source>
</evidence>
<feature type="domain" description="MATH" evidence="4">
    <location>
        <begin position="17"/>
        <end position="148"/>
    </location>
</feature>
<reference evidence="5" key="1">
    <citation type="submission" date="2018-08" db="EMBL/GenBank/DDBJ databases">
        <authorList>
            <person name="Rossello M."/>
        </authorList>
    </citation>
    <scope>NUCLEOTIDE SEQUENCE [LARGE SCALE GENOMIC DNA]</scope>
    <source>
        <strain evidence="5">cv. Chinese Spring</strain>
    </source>
</reference>
<dbReference type="Gene3D" id="2.60.210.10">
    <property type="entry name" value="Apoptosis, Tumor Necrosis Factor Receptor Associated Protein 2, Chain A"/>
    <property type="match status" value="1"/>
</dbReference>
<evidence type="ECO:0008006" key="7">
    <source>
        <dbReference type="Google" id="ProtNLM"/>
    </source>
</evidence>
<dbReference type="InterPro" id="IPR045005">
    <property type="entry name" value="BPM1-6"/>
</dbReference>
<dbReference type="InterPro" id="IPR056423">
    <property type="entry name" value="BACK_BPM_SPOP"/>
</dbReference>
<dbReference type="Gramene" id="TraesCS5B03G1155800.1">
    <property type="protein sequence ID" value="TraesCS5B03G1155800.1.CDS1"/>
    <property type="gene ID" value="TraesCS5B03G1155800"/>
</dbReference>
<dbReference type="SUPFAM" id="SSF54695">
    <property type="entry name" value="POZ domain"/>
    <property type="match status" value="1"/>
</dbReference>
<feature type="domain" description="BTB" evidence="3">
    <location>
        <begin position="186"/>
        <end position="254"/>
    </location>
</feature>
<dbReference type="InterPro" id="IPR002083">
    <property type="entry name" value="MATH/TRAF_dom"/>
</dbReference>
<dbReference type="PANTHER" id="PTHR26379:SF503">
    <property type="entry name" value="MATH DOMAIN-CONTAINING PROTEIN"/>
    <property type="match status" value="1"/>
</dbReference>
<dbReference type="Gramene" id="TraesCS5B02G472700.1">
    <property type="protein sequence ID" value="TraesCS5B02G472700.1.cds1"/>
    <property type="gene ID" value="TraesCS5B02G472700"/>
</dbReference>
<sequence length="353" mass="39720">MKTCKTVSTCTPVEEAQGTHVFDILGYSKHKGMGHGVDGRIRSGVFSVGGHDWVIFFFPDGYKGHGLDYISVFLMLSSNNAKVRASCDMRLVDRYTGFSSSVHKTGPRIFSSGDISKFAPQSNCFIRHSEIEGSAYLRDDRLTIECVVTVFNKPHITQTKPFLKIDMPPADMTEHVSKLLEEKQGFDVSFIVGGETIEAHRFVLAIRSPVFKAELYGSMQEARPGQCITIMDMQPDVFKALLHFIYTDCLPSGEDTEMVRLLLVAADRYAMDRLKLVCQSILCEDLNKDTVAITLALADQHNCHRLKNACLEFIELSNFMDALVATRRLKDIKKTCPSFIVDELEKRTKRRKA</sequence>
<dbReference type="SMART" id="SM00225">
    <property type="entry name" value="BTB"/>
    <property type="match status" value="1"/>
</dbReference>
<keyword evidence="6" id="KW-1185">Reference proteome</keyword>
<protein>
    <recommendedName>
        <fullName evidence="7">BTB domain-containing protein</fullName>
    </recommendedName>
</protein>
<organism evidence="5">
    <name type="scientific">Triticum aestivum</name>
    <name type="common">Wheat</name>
    <dbReference type="NCBI Taxonomy" id="4565"/>
    <lineage>
        <taxon>Eukaryota</taxon>
        <taxon>Viridiplantae</taxon>
        <taxon>Streptophyta</taxon>
        <taxon>Embryophyta</taxon>
        <taxon>Tracheophyta</taxon>
        <taxon>Spermatophyta</taxon>
        <taxon>Magnoliopsida</taxon>
        <taxon>Liliopsida</taxon>
        <taxon>Poales</taxon>
        <taxon>Poaceae</taxon>
        <taxon>BOP clade</taxon>
        <taxon>Pooideae</taxon>
        <taxon>Triticodae</taxon>
        <taxon>Triticeae</taxon>
        <taxon>Triticinae</taxon>
        <taxon>Triticum</taxon>
    </lineage>
</organism>
<dbReference type="PANTHER" id="PTHR26379">
    <property type="entry name" value="BTB/POZ AND MATH DOMAIN-CONTAINING PROTEIN 1"/>
    <property type="match status" value="1"/>
</dbReference>
<dbReference type="Pfam" id="PF00651">
    <property type="entry name" value="BTB"/>
    <property type="match status" value="1"/>
</dbReference>
<comment type="pathway">
    <text evidence="1">Protein modification; protein ubiquitination.</text>
</comment>
<dbReference type="Proteomes" id="UP000019116">
    <property type="component" value="Chromosome 5B"/>
</dbReference>
<dbReference type="CDD" id="cd00121">
    <property type="entry name" value="MATH"/>
    <property type="match status" value="1"/>
</dbReference>
<dbReference type="EnsemblPlants" id="TraesCS5B02G472700.1">
    <property type="protein sequence ID" value="TraesCS5B02G472700.1.cds1"/>
    <property type="gene ID" value="TraesCS5B02G472700"/>
</dbReference>
<dbReference type="Pfam" id="PF24570">
    <property type="entry name" value="BACK_BPM_SPOP"/>
    <property type="match status" value="1"/>
</dbReference>
<dbReference type="InterPro" id="IPR008974">
    <property type="entry name" value="TRAF-like"/>
</dbReference>
<evidence type="ECO:0000259" key="3">
    <source>
        <dbReference type="PROSITE" id="PS50097"/>
    </source>
</evidence>
<proteinExistence type="inferred from homology"/>
<dbReference type="Gene3D" id="3.30.710.10">
    <property type="entry name" value="Potassium Channel Kv1.1, Chain A"/>
    <property type="match status" value="1"/>
</dbReference>
<evidence type="ECO:0000313" key="6">
    <source>
        <dbReference type="Proteomes" id="UP000019116"/>
    </source>
</evidence>
<name>A0A3B6LVT4_WHEAT</name>
<dbReference type="GO" id="GO:0016567">
    <property type="term" value="P:protein ubiquitination"/>
    <property type="evidence" value="ECO:0007669"/>
    <property type="project" value="InterPro"/>
</dbReference>
<accession>A0A3B6LVT4</accession>
<dbReference type="AlphaFoldDB" id="A0A3B6LVT4"/>
<dbReference type="Pfam" id="PF22486">
    <property type="entry name" value="MATH_2"/>
    <property type="match status" value="1"/>
</dbReference>
<dbReference type="PROSITE" id="PS50144">
    <property type="entry name" value="MATH"/>
    <property type="match status" value="1"/>
</dbReference>
<evidence type="ECO:0000259" key="4">
    <source>
        <dbReference type="PROSITE" id="PS50144"/>
    </source>
</evidence>
<dbReference type="InterPro" id="IPR011333">
    <property type="entry name" value="SKP1/BTB/POZ_sf"/>
</dbReference>
<comment type="similarity">
    <text evidence="2">Belongs to the Tdpoz family.</text>
</comment>
<evidence type="ECO:0000256" key="2">
    <source>
        <dbReference type="ARBA" id="ARBA00010846"/>
    </source>
</evidence>
<dbReference type="Gene3D" id="1.25.40.420">
    <property type="match status" value="1"/>
</dbReference>
<dbReference type="STRING" id="4565.A0A3B6LVT4"/>
<dbReference type="SUPFAM" id="SSF49599">
    <property type="entry name" value="TRAF domain-like"/>
    <property type="match status" value="1"/>
</dbReference>
<dbReference type="SMR" id="A0A3B6LVT4"/>
<reference evidence="5" key="2">
    <citation type="submission" date="2018-10" db="UniProtKB">
        <authorList>
            <consortium name="EnsemblPlants"/>
        </authorList>
    </citation>
    <scope>IDENTIFICATION</scope>
</reference>
<dbReference type="PROSITE" id="PS50097">
    <property type="entry name" value="BTB"/>
    <property type="match status" value="1"/>
</dbReference>
<evidence type="ECO:0000256" key="1">
    <source>
        <dbReference type="ARBA" id="ARBA00004906"/>
    </source>
</evidence>
<dbReference type="InterPro" id="IPR000210">
    <property type="entry name" value="BTB/POZ_dom"/>
</dbReference>